<proteinExistence type="predicted"/>
<feature type="compositionally biased region" description="Basic residues" evidence="1">
    <location>
        <begin position="97"/>
        <end position="106"/>
    </location>
</feature>
<evidence type="ECO:0000313" key="2">
    <source>
        <dbReference type="EMBL" id="CAA7021819.1"/>
    </source>
</evidence>
<organism evidence="2 3">
    <name type="scientific">Microthlaspi erraticum</name>
    <dbReference type="NCBI Taxonomy" id="1685480"/>
    <lineage>
        <taxon>Eukaryota</taxon>
        <taxon>Viridiplantae</taxon>
        <taxon>Streptophyta</taxon>
        <taxon>Embryophyta</taxon>
        <taxon>Tracheophyta</taxon>
        <taxon>Spermatophyta</taxon>
        <taxon>Magnoliopsida</taxon>
        <taxon>eudicotyledons</taxon>
        <taxon>Gunneridae</taxon>
        <taxon>Pentapetalae</taxon>
        <taxon>rosids</taxon>
        <taxon>malvids</taxon>
        <taxon>Brassicales</taxon>
        <taxon>Brassicaceae</taxon>
        <taxon>Coluteocarpeae</taxon>
        <taxon>Microthlaspi</taxon>
    </lineage>
</organism>
<feature type="region of interest" description="Disordered" evidence="1">
    <location>
        <begin position="141"/>
        <end position="198"/>
    </location>
</feature>
<evidence type="ECO:0000313" key="3">
    <source>
        <dbReference type="Proteomes" id="UP000467841"/>
    </source>
</evidence>
<dbReference type="EMBL" id="CACVBM020000654">
    <property type="protein sequence ID" value="CAA7021819.1"/>
    <property type="molecule type" value="Genomic_DNA"/>
</dbReference>
<dbReference type="Proteomes" id="UP000467841">
    <property type="component" value="Unassembled WGS sequence"/>
</dbReference>
<sequence>MQGIRSEAEIMSSLQDVTVQYANVDDPVERAARMQQILEGEAQGLMAITARSMFTAQTAHQTSMRQSPDELHPINLREEESKTENQQSEQTLEQPKRPRGRPPSKKKNSEAGTSKWMTKHSRVSPFLRISPLSRVIHTRTSPVLHSHGTRHSRVTLQRGASTSAPPLSLPPPPTTIPAIRRATRKDKADFQNPLNPLP</sequence>
<reference evidence="2" key="1">
    <citation type="submission" date="2020-01" db="EMBL/GenBank/DDBJ databases">
        <authorList>
            <person name="Mishra B."/>
        </authorList>
    </citation>
    <scope>NUCLEOTIDE SEQUENCE [LARGE SCALE GENOMIC DNA]</scope>
</reference>
<dbReference type="AlphaFoldDB" id="A0A6D2I1B5"/>
<keyword evidence="3" id="KW-1185">Reference proteome</keyword>
<gene>
    <name evidence="2" type="ORF">MERR_LOCUS9054</name>
</gene>
<evidence type="ECO:0000256" key="1">
    <source>
        <dbReference type="SAM" id="MobiDB-lite"/>
    </source>
</evidence>
<accession>A0A6D2I1B5</accession>
<protein>
    <submittedName>
        <fullName evidence="2">Uncharacterized protein</fullName>
    </submittedName>
</protein>
<feature type="region of interest" description="Disordered" evidence="1">
    <location>
        <begin position="78"/>
        <end position="122"/>
    </location>
</feature>
<name>A0A6D2I1B5_9BRAS</name>
<comment type="caution">
    <text evidence="2">The sequence shown here is derived from an EMBL/GenBank/DDBJ whole genome shotgun (WGS) entry which is preliminary data.</text>
</comment>
<feature type="compositionally biased region" description="Polar residues" evidence="1">
    <location>
        <begin position="84"/>
        <end position="93"/>
    </location>
</feature>